<dbReference type="Pfam" id="PF07660">
    <property type="entry name" value="STN"/>
    <property type="match status" value="1"/>
</dbReference>
<keyword evidence="5" id="KW-0410">Iron transport</keyword>
<dbReference type="NCBIfam" id="TIGR01783">
    <property type="entry name" value="TonB-siderophor"/>
    <property type="match status" value="1"/>
</dbReference>
<evidence type="ECO:0000256" key="13">
    <source>
        <dbReference type="ARBA" id="ARBA00023237"/>
    </source>
</evidence>
<dbReference type="InterPro" id="IPR037066">
    <property type="entry name" value="Plug_dom_sf"/>
</dbReference>
<keyword evidence="12 19" id="KW-0675">Receptor</keyword>
<keyword evidence="8" id="KW-0408">Iron</keyword>
<evidence type="ECO:0000256" key="1">
    <source>
        <dbReference type="ARBA" id="ARBA00004571"/>
    </source>
</evidence>
<evidence type="ECO:0000256" key="5">
    <source>
        <dbReference type="ARBA" id="ARBA00022496"/>
    </source>
</evidence>
<keyword evidence="3 14" id="KW-0813">Transport</keyword>
<evidence type="ECO:0000256" key="9">
    <source>
        <dbReference type="ARBA" id="ARBA00023065"/>
    </source>
</evidence>
<evidence type="ECO:0000256" key="12">
    <source>
        <dbReference type="ARBA" id="ARBA00023170"/>
    </source>
</evidence>
<evidence type="ECO:0000256" key="17">
    <source>
        <dbReference type="SAM" id="SignalP"/>
    </source>
</evidence>
<keyword evidence="13 14" id="KW-0998">Cell outer membrane</keyword>
<evidence type="ECO:0000256" key="11">
    <source>
        <dbReference type="ARBA" id="ARBA00023136"/>
    </source>
</evidence>
<keyword evidence="7 17" id="KW-0732">Signal</keyword>
<accession>A0ABW8DUA2</accession>
<keyword evidence="20" id="KW-1185">Reference proteome</keyword>
<feature type="signal peptide" evidence="17">
    <location>
        <begin position="1"/>
        <end position="46"/>
    </location>
</feature>
<evidence type="ECO:0000256" key="8">
    <source>
        <dbReference type="ARBA" id="ARBA00023004"/>
    </source>
</evidence>
<dbReference type="SMART" id="SM00965">
    <property type="entry name" value="STN"/>
    <property type="match status" value="1"/>
</dbReference>
<dbReference type="Pfam" id="PF00593">
    <property type="entry name" value="TonB_dep_Rec_b-barrel"/>
    <property type="match status" value="1"/>
</dbReference>
<evidence type="ECO:0000256" key="4">
    <source>
        <dbReference type="ARBA" id="ARBA00022452"/>
    </source>
</evidence>
<dbReference type="PROSITE" id="PS01156">
    <property type="entry name" value="TONB_DEPENDENT_REC_2"/>
    <property type="match status" value="1"/>
</dbReference>
<sequence>MPYLLWLSTPKHYALKKLPQTVRLMMLGAALAVPAAATLMPSVALAQSEAGKVAFAIPAGKLSDALMSFGSAAGVSISYDPAIASQRSTPGLKGQFGVDEGLSRLLSGSGLQASREASGSYIVMAPSSGSALNLGATTISAEGLGETTENTGSYTTGATSTATKLPLSLRETPQSVSVITRQLMDDQHLSTLNEVMAFTPGISINHRDSERYSFYSRGFSIQNFQYDGIPSQVANESQQYTGPLSDMAIYDRVEVVRGATGLMSGAGTPSATVNLVRKRPTSDFQAYVSGEAGAWDRYRSEVDVSGPLTETGNVRGRFVAAYQKQNSFIDWYKQEKRVMYGALDIDLSDDTTLRTSLDYQNNNADGTTYGHIPLFYNTGKQTNFSRSFNPASRWAFQDNTSYNFSTMLDHKLANDWSWKTAYSHQYSYRKGEGASASNGAPDPVTGVGANAYISRLDSYQTQDTLDTFATGPFTLGGRQHELVVGASTSRTHLNFPDYVSTGADGDFAAVDNIFAWDGRQFARPKFVENGGTVTSLQQSGVYTAVRLKPFDPLTVILGTRVSWWDQEDRVTSISNQSKATDKTRKTGVVTPYAGIVYELNDTYSAYASYTNIFLPQTFYKTVDDKSLEPLQGDNYEIGLKGEFFNGALNASIALFDVEQKNSPEEVFNPNSNKTAYKAISGTSTRGVETEISGELTKGWNIFGGYTYRESHDKNGERVQTNQPSNLLKLGTTYRLQGDLERLTIGGNVTWQSKMYAEGQVPQYTGPTYKATQDPFAVVGLLANYKVDEHLTVGLNVNNLFDKKYYDGIGTFTSGSYGEPRNAMINAKYAF</sequence>
<dbReference type="RefSeq" id="WP_401380050.1">
    <property type="nucleotide sequence ID" value="NZ_JBIUWZ010000003.1"/>
</dbReference>
<evidence type="ECO:0000256" key="6">
    <source>
        <dbReference type="ARBA" id="ARBA00022692"/>
    </source>
</evidence>
<evidence type="ECO:0000256" key="15">
    <source>
        <dbReference type="PROSITE-ProRule" id="PRU10144"/>
    </source>
</evidence>
<feature type="chain" id="PRO_5046283953" evidence="17">
    <location>
        <begin position="47"/>
        <end position="830"/>
    </location>
</feature>
<dbReference type="InterPro" id="IPR039426">
    <property type="entry name" value="TonB-dep_rcpt-like"/>
</dbReference>
<keyword evidence="9" id="KW-0406">Ion transport</keyword>
<comment type="subcellular location">
    <subcellularLocation>
        <location evidence="1 14">Cell outer membrane</location>
        <topology evidence="1 14">Multi-pass membrane protein</topology>
    </subcellularLocation>
</comment>
<evidence type="ECO:0000256" key="16">
    <source>
        <dbReference type="RuleBase" id="RU003357"/>
    </source>
</evidence>
<dbReference type="InterPro" id="IPR010105">
    <property type="entry name" value="TonB_sidphr_rcpt"/>
</dbReference>
<evidence type="ECO:0000256" key="7">
    <source>
        <dbReference type="ARBA" id="ARBA00022729"/>
    </source>
</evidence>
<dbReference type="Proteomes" id="UP001617213">
    <property type="component" value="Unassembled WGS sequence"/>
</dbReference>
<feature type="short sequence motif" description="TonB C-terminal box" evidence="15">
    <location>
        <begin position="813"/>
        <end position="830"/>
    </location>
</feature>
<protein>
    <submittedName>
        <fullName evidence="19">TonB-dependent siderophore receptor</fullName>
    </submittedName>
</protein>
<dbReference type="CDD" id="cd01347">
    <property type="entry name" value="ligand_gated_channel"/>
    <property type="match status" value="1"/>
</dbReference>
<name>A0ABW8DUA2_9PSED</name>
<dbReference type="PANTHER" id="PTHR32552">
    <property type="entry name" value="FERRICHROME IRON RECEPTOR-RELATED"/>
    <property type="match status" value="1"/>
</dbReference>
<dbReference type="InterPro" id="IPR010917">
    <property type="entry name" value="TonB_rcpt_CS"/>
</dbReference>
<dbReference type="Gene3D" id="2.170.130.10">
    <property type="entry name" value="TonB-dependent receptor, plug domain"/>
    <property type="match status" value="1"/>
</dbReference>
<keyword evidence="10 16" id="KW-0798">TonB box</keyword>
<evidence type="ECO:0000256" key="3">
    <source>
        <dbReference type="ARBA" id="ARBA00022448"/>
    </source>
</evidence>
<proteinExistence type="inferred from homology"/>
<evidence type="ECO:0000313" key="19">
    <source>
        <dbReference type="EMBL" id="MFJ2677180.1"/>
    </source>
</evidence>
<evidence type="ECO:0000259" key="18">
    <source>
        <dbReference type="SMART" id="SM00965"/>
    </source>
</evidence>
<dbReference type="Pfam" id="PF07715">
    <property type="entry name" value="Plug"/>
    <property type="match status" value="1"/>
</dbReference>
<feature type="domain" description="Secretin/TonB short N-terminal" evidence="18">
    <location>
        <begin position="75"/>
        <end position="126"/>
    </location>
</feature>
<dbReference type="EMBL" id="JBIUWZ010000003">
    <property type="protein sequence ID" value="MFJ2677180.1"/>
    <property type="molecule type" value="Genomic_DNA"/>
</dbReference>
<dbReference type="Gene3D" id="3.55.50.30">
    <property type="match status" value="1"/>
</dbReference>
<comment type="similarity">
    <text evidence="2 14 16">Belongs to the TonB-dependent receptor family.</text>
</comment>
<dbReference type="Gene3D" id="2.40.170.20">
    <property type="entry name" value="TonB-dependent receptor, beta-barrel domain"/>
    <property type="match status" value="1"/>
</dbReference>
<comment type="caution">
    <text evidence="19">The sequence shown here is derived from an EMBL/GenBank/DDBJ whole genome shotgun (WGS) entry which is preliminary data.</text>
</comment>
<dbReference type="PROSITE" id="PS52016">
    <property type="entry name" value="TONB_DEPENDENT_REC_3"/>
    <property type="match status" value="1"/>
</dbReference>
<keyword evidence="6 14" id="KW-0812">Transmembrane</keyword>
<dbReference type="SUPFAM" id="SSF56935">
    <property type="entry name" value="Porins"/>
    <property type="match status" value="1"/>
</dbReference>
<keyword evidence="11 14" id="KW-0472">Membrane</keyword>
<evidence type="ECO:0000256" key="2">
    <source>
        <dbReference type="ARBA" id="ARBA00009810"/>
    </source>
</evidence>
<reference evidence="19 20" key="1">
    <citation type="submission" date="2024-10" db="EMBL/GenBank/DDBJ databases">
        <title>The Natural Products Discovery Center: Release of the First 8490 Sequenced Strains for Exploring Actinobacteria Biosynthetic Diversity.</title>
        <authorList>
            <person name="Kalkreuter E."/>
            <person name="Kautsar S.A."/>
            <person name="Yang D."/>
            <person name="Bader C.D."/>
            <person name="Teijaro C.N."/>
            <person name="Fluegel L."/>
            <person name="Davis C.M."/>
            <person name="Simpson J.R."/>
            <person name="Lauterbach L."/>
            <person name="Steele A.D."/>
            <person name="Gui C."/>
            <person name="Meng S."/>
            <person name="Li G."/>
            <person name="Viehrig K."/>
            <person name="Ye F."/>
            <person name="Su P."/>
            <person name="Kiefer A.F."/>
            <person name="Nichols A."/>
            <person name="Cepeda A.J."/>
            <person name="Yan W."/>
            <person name="Fan B."/>
            <person name="Jiang Y."/>
            <person name="Adhikari A."/>
            <person name="Zheng C.-J."/>
            <person name="Schuster L."/>
            <person name="Cowan T.M."/>
            <person name="Smanski M.J."/>
            <person name="Chevrette M.G."/>
            <person name="De Carvalho L.P.S."/>
            <person name="Shen B."/>
        </authorList>
    </citation>
    <scope>NUCLEOTIDE SEQUENCE [LARGE SCALE GENOMIC DNA]</scope>
    <source>
        <strain evidence="19 20">NPDC087581</strain>
    </source>
</reference>
<gene>
    <name evidence="19" type="ORF">ACIOWJ_03605</name>
</gene>
<dbReference type="InterPro" id="IPR011662">
    <property type="entry name" value="Secretin/TonB_short_N"/>
</dbReference>
<dbReference type="InterPro" id="IPR000531">
    <property type="entry name" value="Beta-barrel_TonB"/>
</dbReference>
<evidence type="ECO:0000256" key="10">
    <source>
        <dbReference type="ARBA" id="ARBA00023077"/>
    </source>
</evidence>
<dbReference type="InterPro" id="IPR036942">
    <property type="entry name" value="Beta-barrel_TonB_sf"/>
</dbReference>
<dbReference type="PANTHER" id="PTHR32552:SF74">
    <property type="entry name" value="HYDROXAMATE SIDEROPHORE RECEPTOR FHUE"/>
    <property type="match status" value="1"/>
</dbReference>
<organism evidence="19 20">
    <name type="scientific">Pseudomonas sivasensis</name>
    <dbReference type="NCBI Taxonomy" id="1880678"/>
    <lineage>
        <taxon>Bacteria</taxon>
        <taxon>Pseudomonadati</taxon>
        <taxon>Pseudomonadota</taxon>
        <taxon>Gammaproteobacteria</taxon>
        <taxon>Pseudomonadales</taxon>
        <taxon>Pseudomonadaceae</taxon>
        <taxon>Pseudomonas</taxon>
    </lineage>
</organism>
<keyword evidence="4 14" id="KW-1134">Transmembrane beta strand</keyword>
<evidence type="ECO:0000313" key="20">
    <source>
        <dbReference type="Proteomes" id="UP001617213"/>
    </source>
</evidence>
<evidence type="ECO:0000256" key="14">
    <source>
        <dbReference type="PROSITE-ProRule" id="PRU01360"/>
    </source>
</evidence>
<dbReference type="InterPro" id="IPR012910">
    <property type="entry name" value="Plug_dom"/>
</dbReference>